<feature type="compositionally biased region" description="Low complexity" evidence="1">
    <location>
        <begin position="89"/>
        <end position="102"/>
    </location>
</feature>
<dbReference type="RefSeq" id="WP_093152872.1">
    <property type="nucleotide sequence ID" value="NZ_FNBW01000013.1"/>
</dbReference>
<dbReference type="Proteomes" id="UP000198615">
    <property type="component" value="Unassembled WGS sequence"/>
</dbReference>
<gene>
    <name evidence="2" type="ORF">SAMN05660686_03842</name>
</gene>
<feature type="region of interest" description="Disordered" evidence="1">
    <location>
        <begin position="75"/>
        <end position="109"/>
    </location>
</feature>
<name>A0A8G2BKN6_9PROT</name>
<keyword evidence="3" id="KW-1185">Reference proteome</keyword>
<protein>
    <submittedName>
        <fullName evidence="2">Uncharacterized protein</fullName>
    </submittedName>
</protein>
<dbReference type="EMBL" id="FNBW01000013">
    <property type="protein sequence ID" value="SDG26930.1"/>
    <property type="molecule type" value="Genomic_DNA"/>
</dbReference>
<proteinExistence type="predicted"/>
<reference evidence="2 3" key="1">
    <citation type="submission" date="2016-10" db="EMBL/GenBank/DDBJ databases">
        <authorList>
            <person name="Varghese N."/>
            <person name="Submissions S."/>
        </authorList>
    </citation>
    <scope>NUCLEOTIDE SEQUENCE [LARGE SCALE GENOMIC DNA]</scope>
    <source>
        <strain evidence="2 3">DSM 18839</strain>
    </source>
</reference>
<comment type="caution">
    <text evidence="2">The sequence shown here is derived from an EMBL/GenBank/DDBJ whole genome shotgun (WGS) entry which is preliminary data.</text>
</comment>
<organism evidence="2 3">
    <name type="scientific">Thalassobaculum litoreum DSM 18839</name>
    <dbReference type="NCBI Taxonomy" id="1123362"/>
    <lineage>
        <taxon>Bacteria</taxon>
        <taxon>Pseudomonadati</taxon>
        <taxon>Pseudomonadota</taxon>
        <taxon>Alphaproteobacteria</taxon>
        <taxon>Rhodospirillales</taxon>
        <taxon>Thalassobaculaceae</taxon>
        <taxon>Thalassobaculum</taxon>
    </lineage>
</organism>
<evidence type="ECO:0000256" key="1">
    <source>
        <dbReference type="SAM" id="MobiDB-lite"/>
    </source>
</evidence>
<accession>A0A8G2BKN6</accession>
<evidence type="ECO:0000313" key="3">
    <source>
        <dbReference type="Proteomes" id="UP000198615"/>
    </source>
</evidence>
<evidence type="ECO:0000313" key="2">
    <source>
        <dbReference type="EMBL" id="SDG26930.1"/>
    </source>
</evidence>
<dbReference type="AlphaFoldDB" id="A0A8G2BKN6"/>
<sequence>MTDDPAAQPELQAEIAAVAAQIDDLAAGTTDRAALEQRVSRLCDAVLARPPAEAKALLPVLEQLIARLDAAATAIQQRGDGGDSPPPARSARSAAAAYGAGQTRRRRGF</sequence>